<feature type="non-terminal residue" evidence="1">
    <location>
        <position position="1"/>
    </location>
</feature>
<sequence>KPSCKFKRSPLFILPTFSTPYPGLGIKILILSIGNNCFTFKRLELRDCFNVIQNLTSNRLILCKNILLTINRHK</sequence>
<name>A0A0K2UE02_LEPSM</name>
<organism evidence="1">
    <name type="scientific">Lepeophtheirus salmonis</name>
    <name type="common">Salmon louse</name>
    <name type="synonym">Caligus salmonis</name>
    <dbReference type="NCBI Taxonomy" id="72036"/>
    <lineage>
        <taxon>Eukaryota</taxon>
        <taxon>Metazoa</taxon>
        <taxon>Ecdysozoa</taxon>
        <taxon>Arthropoda</taxon>
        <taxon>Crustacea</taxon>
        <taxon>Multicrustacea</taxon>
        <taxon>Hexanauplia</taxon>
        <taxon>Copepoda</taxon>
        <taxon>Siphonostomatoida</taxon>
        <taxon>Caligidae</taxon>
        <taxon>Lepeophtheirus</taxon>
    </lineage>
</organism>
<proteinExistence type="predicted"/>
<dbReference type="EMBL" id="HACA01018530">
    <property type="protein sequence ID" value="CDW35891.1"/>
    <property type="molecule type" value="Transcribed_RNA"/>
</dbReference>
<evidence type="ECO:0000313" key="1">
    <source>
        <dbReference type="EMBL" id="CDW35891.1"/>
    </source>
</evidence>
<protein>
    <submittedName>
        <fullName evidence="1">Uncharacterized protein</fullName>
    </submittedName>
</protein>
<reference evidence="1" key="1">
    <citation type="submission" date="2014-05" db="EMBL/GenBank/DDBJ databases">
        <authorList>
            <person name="Chronopoulou M."/>
        </authorList>
    </citation>
    <scope>NUCLEOTIDE SEQUENCE</scope>
    <source>
        <tissue evidence="1">Whole organism</tissue>
    </source>
</reference>
<dbReference type="AlphaFoldDB" id="A0A0K2UE02"/>
<accession>A0A0K2UE02</accession>